<reference evidence="2" key="1">
    <citation type="submission" date="2017-02" db="UniProtKB">
        <authorList>
            <consortium name="WormBaseParasite"/>
        </authorList>
    </citation>
    <scope>IDENTIFICATION</scope>
</reference>
<evidence type="ECO:0000313" key="1">
    <source>
        <dbReference type="Proteomes" id="UP000038045"/>
    </source>
</evidence>
<keyword evidence="1" id="KW-1185">Reference proteome</keyword>
<sequence>MYFHNYLHTVLLIAMKNTGRLKNISLEAMEAMFLFINDKMTDKIWKPYTENMKNQFWFDPDFVVLGVEPSIPVSSTDCDKYSQIIAKYKK</sequence>
<protein>
    <submittedName>
        <fullName evidence="2">COesterase domain-containing protein</fullName>
    </submittedName>
</protein>
<evidence type="ECO:0000313" key="2">
    <source>
        <dbReference type="WBParaSite" id="PTRK_0000350750.1"/>
    </source>
</evidence>
<dbReference type="AlphaFoldDB" id="A0A0N4Z8B6"/>
<name>A0A0N4Z8B6_PARTI</name>
<accession>A0A0N4Z8B6</accession>
<organism evidence="1 2">
    <name type="scientific">Parastrongyloides trichosuri</name>
    <name type="common">Possum-specific nematode worm</name>
    <dbReference type="NCBI Taxonomy" id="131310"/>
    <lineage>
        <taxon>Eukaryota</taxon>
        <taxon>Metazoa</taxon>
        <taxon>Ecdysozoa</taxon>
        <taxon>Nematoda</taxon>
        <taxon>Chromadorea</taxon>
        <taxon>Rhabditida</taxon>
        <taxon>Tylenchina</taxon>
        <taxon>Panagrolaimomorpha</taxon>
        <taxon>Strongyloidoidea</taxon>
        <taxon>Strongyloididae</taxon>
        <taxon>Parastrongyloides</taxon>
    </lineage>
</organism>
<dbReference type="WBParaSite" id="PTRK_0000350750.1">
    <property type="protein sequence ID" value="PTRK_0000350750.1"/>
    <property type="gene ID" value="PTRK_0000350750"/>
</dbReference>
<dbReference type="Proteomes" id="UP000038045">
    <property type="component" value="Unplaced"/>
</dbReference>
<proteinExistence type="predicted"/>